<dbReference type="InterPro" id="IPR052018">
    <property type="entry name" value="PHP_domain"/>
</dbReference>
<dbReference type="InterPro" id="IPR003141">
    <property type="entry name" value="Pol/His_phosphatase_N"/>
</dbReference>
<dbReference type="Pfam" id="PF02811">
    <property type="entry name" value="PHP"/>
    <property type="match status" value="1"/>
</dbReference>
<dbReference type="RefSeq" id="WP_012860040.1">
    <property type="nucleotide sequence ID" value="NC_013517.1"/>
</dbReference>
<dbReference type="Proteomes" id="UP000000845">
    <property type="component" value="Chromosome"/>
</dbReference>
<dbReference type="Gene3D" id="1.10.150.650">
    <property type="match status" value="1"/>
</dbReference>
<dbReference type="SUPFAM" id="SSF89550">
    <property type="entry name" value="PHP domain-like"/>
    <property type="match status" value="1"/>
</dbReference>
<dbReference type="PANTHER" id="PTHR42924">
    <property type="entry name" value="EXONUCLEASE"/>
    <property type="match status" value="1"/>
</dbReference>
<protein>
    <submittedName>
        <fullName evidence="2">PHP domain protein</fullName>
    </submittedName>
</protein>
<evidence type="ECO:0000259" key="1">
    <source>
        <dbReference type="SMART" id="SM00481"/>
    </source>
</evidence>
<reference evidence="2 3" key="2">
    <citation type="journal article" date="2010" name="Stand. Genomic Sci.">
        <title>Complete genome sequence of Sebaldella termitidis type strain (NCTC 11300).</title>
        <authorList>
            <person name="Harmon-Smith M."/>
            <person name="Celia L."/>
            <person name="Chertkov O."/>
            <person name="Lapidus A."/>
            <person name="Copeland A."/>
            <person name="Glavina Del Rio T."/>
            <person name="Nolan M."/>
            <person name="Lucas S."/>
            <person name="Tice H."/>
            <person name="Cheng J.F."/>
            <person name="Han C."/>
            <person name="Detter J.C."/>
            <person name="Bruce D."/>
            <person name="Goodwin L."/>
            <person name="Pitluck S."/>
            <person name="Pati A."/>
            <person name="Liolios K."/>
            <person name="Ivanova N."/>
            <person name="Mavromatis K."/>
            <person name="Mikhailova N."/>
            <person name="Chen A."/>
            <person name="Palaniappan K."/>
            <person name="Land M."/>
            <person name="Hauser L."/>
            <person name="Chang Y.J."/>
            <person name="Jeffries C.D."/>
            <person name="Brettin T."/>
            <person name="Goker M."/>
            <person name="Beck B."/>
            <person name="Bristow J."/>
            <person name="Eisen J.A."/>
            <person name="Markowitz V."/>
            <person name="Hugenholtz P."/>
            <person name="Kyrpides N.C."/>
            <person name="Klenk H.P."/>
            <person name="Chen F."/>
        </authorList>
    </citation>
    <scope>NUCLEOTIDE SEQUENCE [LARGE SCALE GENOMIC DNA]</scope>
    <source>
        <strain evidence="3">ATCC 33386 / NCTC 11300</strain>
    </source>
</reference>
<dbReference type="Gene3D" id="3.20.20.140">
    <property type="entry name" value="Metal-dependent hydrolases"/>
    <property type="match status" value="1"/>
</dbReference>
<dbReference type="EMBL" id="CP001739">
    <property type="protein sequence ID" value="ACZ07444.1"/>
    <property type="molecule type" value="Genomic_DNA"/>
</dbReference>
<accession>D1ANX0</accession>
<gene>
    <name evidence="2" type="ordered locus">Sterm_0571</name>
</gene>
<dbReference type="GO" id="GO:0035312">
    <property type="term" value="F:5'-3' DNA exonuclease activity"/>
    <property type="evidence" value="ECO:0007669"/>
    <property type="project" value="TreeGrafter"/>
</dbReference>
<organism evidence="2 3">
    <name type="scientific">Sebaldella termitidis (strain ATCC 33386 / NCTC 11300)</name>
    <dbReference type="NCBI Taxonomy" id="526218"/>
    <lineage>
        <taxon>Bacteria</taxon>
        <taxon>Fusobacteriati</taxon>
        <taxon>Fusobacteriota</taxon>
        <taxon>Fusobacteriia</taxon>
        <taxon>Fusobacteriales</taxon>
        <taxon>Leptotrichiaceae</taxon>
        <taxon>Sebaldella</taxon>
    </lineage>
</organism>
<dbReference type="STRING" id="526218.Sterm_0571"/>
<evidence type="ECO:0000313" key="3">
    <source>
        <dbReference type="Proteomes" id="UP000000845"/>
    </source>
</evidence>
<dbReference type="eggNOG" id="COG0613">
    <property type="taxonomic scope" value="Bacteria"/>
</dbReference>
<dbReference type="InterPro" id="IPR004013">
    <property type="entry name" value="PHP_dom"/>
</dbReference>
<reference evidence="3" key="1">
    <citation type="submission" date="2009-09" db="EMBL/GenBank/DDBJ databases">
        <title>The complete chromosome of Sebaldella termitidis ATCC 33386.</title>
        <authorList>
            <consortium name="US DOE Joint Genome Institute (JGI-PGF)"/>
            <person name="Lucas S."/>
            <person name="Copeland A."/>
            <person name="Lapidus A."/>
            <person name="Glavina del Rio T."/>
            <person name="Dalin E."/>
            <person name="Tice H."/>
            <person name="Bruce D."/>
            <person name="Goodwin L."/>
            <person name="Pitluck S."/>
            <person name="Kyrpides N."/>
            <person name="Mavromatis K."/>
            <person name="Ivanova N."/>
            <person name="Mikhailova N."/>
            <person name="Sims D."/>
            <person name="Meincke L."/>
            <person name="Brettin T."/>
            <person name="Detter J.C."/>
            <person name="Han C."/>
            <person name="Larimer F."/>
            <person name="Land M."/>
            <person name="Hauser L."/>
            <person name="Markowitz V."/>
            <person name="Cheng J.F."/>
            <person name="Hugenholtz P."/>
            <person name="Woyke T."/>
            <person name="Wu D."/>
            <person name="Eisen J.A."/>
        </authorList>
    </citation>
    <scope>NUCLEOTIDE SEQUENCE [LARGE SCALE GENOMIC DNA]</scope>
    <source>
        <strain evidence="3">ATCC 33386 / NCTC 11300</strain>
    </source>
</reference>
<dbReference type="HOGENOM" id="CLU_067347_1_2_0"/>
<sequence>MIKNIIDLHMHSGYSDDGEFKPSVLVQMCKDAGLKYIAVADHNSVKGVEEAVNKGEELGVKVITAIEIDCTYEGVNLHVLGYYIDYNLKEFGELEENILEQEKKASPERLRLVEETGIYVNRDKLSKIAKNGIIIGEDIAEASVYEPENKENPLIKPYLEGGSRSDNPYVNFYWDICAQGKPAYVPVHFISLKEAVDLINKAGGIPILAHPGNNIHEDKKLLDGILDSGVKGMEVYSSYHSSEQIEFYRNEAESRNCLMTCGSDFHGKIKPAIELGGCRCDGNTEKKIIENFILNIKK</sequence>
<dbReference type="PANTHER" id="PTHR42924:SF3">
    <property type="entry name" value="POLYMERASE_HISTIDINOL PHOSPHATASE N-TERMINAL DOMAIN-CONTAINING PROTEIN"/>
    <property type="match status" value="1"/>
</dbReference>
<name>D1ANX0_SEBTE</name>
<dbReference type="GO" id="GO:0004534">
    <property type="term" value="F:5'-3' RNA exonuclease activity"/>
    <property type="evidence" value="ECO:0007669"/>
    <property type="project" value="TreeGrafter"/>
</dbReference>
<dbReference type="CDD" id="cd07438">
    <property type="entry name" value="PHP_HisPPase_AMP"/>
    <property type="match status" value="1"/>
</dbReference>
<dbReference type="SMART" id="SM00481">
    <property type="entry name" value="POLIIIAc"/>
    <property type="match status" value="1"/>
</dbReference>
<evidence type="ECO:0000313" key="2">
    <source>
        <dbReference type="EMBL" id="ACZ07444.1"/>
    </source>
</evidence>
<keyword evidence="3" id="KW-1185">Reference proteome</keyword>
<proteinExistence type="predicted"/>
<dbReference type="AlphaFoldDB" id="D1ANX0"/>
<dbReference type="KEGG" id="str:Sterm_0571"/>
<dbReference type="InterPro" id="IPR016195">
    <property type="entry name" value="Pol/histidinol_Pase-like"/>
</dbReference>
<feature type="domain" description="Polymerase/histidinol phosphatase N-terminal" evidence="1">
    <location>
        <begin position="6"/>
        <end position="72"/>
    </location>
</feature>